<feature type="domain" description="Glutamine amidotransferase type-2" evidence="2">
    <location>
        <begin position="2"/>
        <end position="247"/>
    </location>
</feature>
<dbReference type="AlphaFoldDB" id="A0A6J6RYL2"/>
<dbReference type="CDD" id="cd01908">
    <property type="entry name" value="YafJ"/>
    <property type="match status" value="1"/>
</dbReference>
<sequence length="247" mass="28078">MCRLLGFSSKNSSSIPQLLGQDLDNFVALSQIHCDGWGYSHVEHSSHHAEKFREPIPAIDSAHLTEQISAPTDGALLHFRWASKGLEVKESNTHPFTHQDITFIHNGSFRPFDVLKPYISDEYLALAEGDTDSELYFLYLLTEIKKHGFLLGIKSALTFIKNNIDHSSANMMIMNKDFFVTACRYNQDRIPDLFKKDTDYYELRYKEVDGAVLVASSGWNQEGWTELTNDSLLIVDRSDQSHSTLTI</sequence>
<protein>
    <submittedName>
        <fullName evidence="3">Unannotated protein</fullName>
    </submittedName>
</protein>
<dbReference type="SUPFAM" id="SSF56235">
    <property type="entry name" value="N-terminal nucleophile aminohydrolases (Ntn hydrolases)"/>
    <property type="match status" value="1"/>
</dbReference>
<accession>A0A6J6RYL2</accession>
<dbReference type="EMBL" id="CAEZYP010000048">
    <property type="protein sequence ID" value="CAB4727565.1"/>
    <property type="molecule type" value="Genomic_DNA"/>
</dbReference>
<name>A0A6J6RYL2_9ZZZZ</name>
<dbReference type="PANTHER" id="PTHR42824">
    <property type="entry name" value="GLUTAMINE AMIDOTRANSFERASE"/>
    <property type="match status" value="1"/>
</dbReference>
<dbReference type="Pfam" id="PF13230">
    <property type="entry name" value="GATase_4"/>
    <property type="match status" value="1"/>
</dbReference>
<gene>
    <name evidence="3" type="ORF">UFOPK2735_00455</name>
</gene>
<dbReference type="InterPro" id="IPR017932">
    <property type="entry name" value="GATase_2_dom"/>
</dbReference>
<reference evidence="3" key="1">
    <citation type="submission" date="2020-05" db="EMBL/GenBank/DDBJ databases">
        <authorList>
            <person name="Chiriac C."/>
            <person name="Salcher M."/>
            <person name="Ghai R."/>
            <person name="Kavagutti S V."/>
        </authorList>
    </citation>
    <scope>NUCLEOTIDE SEQUENCE</scope>
</reference>
<evidence type="ECO:0000256" key="1">
    <source>
        <dbReference type="ARBA" id="ARBA00022962"/>
    </source>
</evidence>
<dbReference type="PROSITE" id="PS51278">
    <property type="entry name" value="GATASE_TYPE_2"/>
    <property type="match status" value="1"/>
</dbReference>
<dbReference type="Gene3D" id="3.60.20.10">
    <property type="entry name" value="Glutamine Phosphoribosylpyrophosphate, subunit 1, domain 1"/>
    <property type="match status" value="1"/>
</dbReference>
<dbReference type="PANTHER" id="PTHR42824:SF1">
    <property type="entry name" value="GLUTAMINE AMIDOTRANSFERASE YAFJ-RELATED"/>
    <property type="match status" value="1"/>
</dbReference>
<organism evidence="3">
    <name type="scientific">freshwater metagenome</name>
    <dbReference type="NCBI Taxonomy" id="449393"/>
    <lineage>
        <taxon>unclassified sequences</taxon>
        <taxon>metagenomes</taxon>
        <taxon>ecological metagenomes</taxon>
    </lineage>
</organism>
<evidence type="ECO:0000313" key="3">
    <source>
        <dbReference type="EMBL" id="CAB4727565.1"/>
    </source>
</evidence>
<dbReference type="InterPro" id="IPR026869">
    <property type="entry name" value="EgtC-like"/>
</dbReference>
<keyword evidence="1" id="KW-0315">Glutamine amidotransferase</keyword>
<proteinExistence type="predicted"/>
<dbReference type="InterPro" id="IPR029055">
    <property type="entry name" value="Ntn_hydrolases_N"/>
</dbReference>
<evidence type="ECO:0000259" key="2">
    <source>
        <dbReference type="PROSITE" id="PS51278"/>
    </source>
</evidence>